<accession>A0A1F5GFJ9</accession>
<evidence type="ECO:0000313" key="6">
    <source>
        <dbReference type="Proteomes" id="UP000177124"/>
    </source>
</evidence>
<dbReference type="PANTHER" id="PTHR43429">
    <property type="entry name" value="PYRIDINE NUCLEOTIDE-DISULFIDE OXIDOREDUCTASE DOMAIN-CONTAINING"/>
    <property type="match status" value="1"/>
</dbReference>
<comment type="caution">
    <text evidence="5">The sequence shown here is derived from an EMBL/GenBank/DDBJ whole genome shotgun (WGS) entry which is preliminary data.</text>
</comment>
<protein>
    <recommendedName>
        <fullName evidence="4">FAD/NAD(P)-binding domain-containing protein</fullName>
    </recommendedName>
</protein>
<dbReference type="PRINTS" id="PR00411">
    <property type="entry name" value="PNDRDTASEI"/>
</dbReference>
<keyword evidence="2" id="KW-0285">Flavoprotein</keyword>
<dbReference type="SUPFAM" id="SSF51905">
    <property type="entry name" value="FAD/NAD(P)-binding domain"/>
    <property type="match status" value="2"/>
</dbReference>
<dbReference type="AlphaFoldDB" id="A0A1F5GFJ9"/>
<dbReference type="SUPFAM" id="SSF55424">
    <property type="entry name" value="FAD/NAD-linked reductases, dimerisation (C-terminal) domain"/>
    <property type="match status" value="1"/>
</dbReference>
<dbReference type="EMBL" id="MFBF01000039">
    <property type="protein sequence ID" value="OGD90651.1"/>
    <property type="molecule type" value="Genomic_DNA"/>
</dbReference>
<dbReference type="STRING" id="1797716.A3D07_01610"/>
<evidence type="ECO:0000313" key="5">
    <source>
        <dbReference type="EMBL" id="OGD90651.1"/>
    </source>
</evidence>
<dbReference type="InterPro" id="IPR023753">
    <property type="entry name" value="FAD/NAD-binding_dom"/>
</dbReference>
<dbReference type="PRINTS" id="PR00368">
    <property type="entry name" value="FADPNR"/>
</dbReference>
<dbReference type="InterPro" id="IPR036188">
    <property type="entry name" value="FAD/NAD-bd_sf"/>
</dbReference>
<comment type="cofactor">
    <cofactor evidence="1">
        <name>FAD</name>
        <dbReference type="ChEBI" id="CHEBI:57692"/>
    </cofactor>
</comment>
<reference evidence="5 6" key="1">
    <citation type="journal article" date="2016" name="Nat. Commun.">
        <title>Thousands of microbial genomes shed light on interconnected biogeochemical processes in an aquifer system.</title>
        <authorList>
            <person name="Anantharaman K."/>
            <person name="Brown C.T."/>
            <person name="Hug L.A."/>
            <person name="Sharon I."/>
            <person name="Castelle C.J."/>
            <person name="Probst A.J."/>
            <person name="Thomas B.C."/>
            <person name="Singh A."/>
            <person name="Wilkins M.J."/>
            <person name="Karaoz U."/>
            <person name="Brodie E.L."/>
            <person name="Williams K.H."/>
            <person name="Hubbard S.S."/>
            <person name="Banfield J.F."/>
        </authorList>
    </citation>
    <scope>NUCLEOTIDE SEQUENCE [LARGE SCALE GENOMIC DNA]</scope>
</reference>
<evidence type="ECO:0000256" key="2">
    <source>
        <dbReference type="ARBA" id="ARBA00022630"/>
    </source>
</evidence>
<dbReference type="InterPro" id="IPR050260">
    <property type="entry name" value="FAD-bd_OxRdtase"/>
</dbReference>
<evidence type="ECO:0000256" key="1">
    <source>
        <dbReference type="ARBA" id="ARBA00001974"/>
    </source>
</evidence>
<dbReference type="PANTHER" id="PTHR43429:SF3">
    <property type="entry name" value="NITRITE REDUCTASE [NAD(P)H]"/>
    <property type="match status" value="1"/>
</dbReference>
<dbReference type="InterPro" id="IPR016156">
    <property type="entry name" value="FAD/NAD-linked_Rdtase_dimer_sf"/>
</dbReference>
<keyword evidence="3" id="KW-0274">FAD</keyword>
<organism evidence="5 6">
    <name type="scientific">Candidatus Curtissbacteria bacterium RIFCSPHIGHO2_02_FULL_42_15</name>
    <dbReference type="NCBI Taxonomy" id="1797716"/>
    <lineage>
        <taxon>Bacteria</taxon>
        <taxon>Candidatus Curtissiibacteriota</taxon>
    </lineage>
</organism>
<evidence type="ECO:0000259" key="4">
    <source>
        <dbReference type="Pfam" id="PF07992"/>
    </source>
</evidence>
<name>A0A1F5GFJ9_9BACT</name>
<evidence type="ECO:0000256" key="3">
    <source>
        <dbReference type="ARBA" id="ARBA00022827"/>
    </source>
</evidence>
<dbReference type="Proteomes" id="UP000177124">
    <property type="component" value="Unassembled WGS sequence"/>
</dbReference>
<proteinExistence type="predicted"/>
<feature type="domain" description="FAD/NAD(P)-binding" evidence="4">
    <location>
        <begin position="5"/>
        <end position="302"/>
    </location>
</feature>
<dbReference type="Pfam" id="PF07992">
    <property type="entry name" value="Pyr_redox_2"/>
    <property type="match status" value="1"/>
</dbReference>
<gene>
    <name evidence="5" type="ORF">A3D07_01610</name>
</gene>
<dbReference type="Gene3D" id="3.30.390.30">
    <property type="match status" value="1"/>
</dbReference>
<dbReference type="Gene3D" id="3.50.50.60">
    <property type="entry name" value="FAD/NAD(P)-binding domain"/>
    <property type="match status" value="2"/>
</dbReference>
<sequence>MKSVDFLIVGGSAAGTTAAEVIRQLKPQASITIITDENHEEYSRVLIPHYIRGKVSREQVFLKKPEWYEEKGIELIKGIKVIKLDSGGHGVDLSNGEQIGYKKLLIAIGGDVNRLNIAGSDLANILYLRTIKDADSVIEAAKKSKKGLVLGGGFVSLDFATGFRVNGVEKVVILTRDPYFWSGHLDPESGRLMKNLLLKNGVEIMTGEEADSFFGQEKVEGAVTKSGKKLEADIVGVGIGIKPDLEWLEKAGIKTNRAILTNEYLETNMADVYAAGDCAEFHDVFFERQHIMGNWANATSQGAAVGKTMIHSASSGQVGQRTVYETISSYSDTFFDNSYSFIGVTDEKFADEIIVRGSVENQKMARIFIKKMNGISRIVGATVINDPAEVSPITAAIKNKIDILKFKNRLSDPAFDLKEMLA</sequence>
<dbReference type="GO" id="GO:0016491">
    <property type="term" value="F:oxidoreductase activity"/>
    <property type="evidence" value="ECO:0007669"/>
    <property type="project" value="InterPro"/>
</dbReference>